<evidence type="ECO:0000313" key="3">
    <source>
        <dbReference type="Proteomes" id="UP000800036"/>
    </source>
</evidence>
<proteinExistence type="predicted"/>
<dbReference type="Pfam" id="PF06985">
    <property type="entry name" value="HET"/>
    <property type="match status" value="1"/>
</dbReference>
<dbReference type="EMBL" id="ML976776">
    <property type="protein sequence ID" value="KAF1964799.1"/>
    <property type="molecule type" value="Genomic_DNA"/>
</dbReference>
<dbReference type="InterPro" id="IPR010730">
    <property type="entry name" value="HET"/>
</dbReference>
<keyword evidence="3" id="KW-1185">Reference proteome</keyword>
<dbReference type="InterPro" id="IPR052895">
    <property type="entry name" value="HetReg/Transcr_Mod"/>
</dbReference>
<name>A0A6A5ULJ5_9PLEO</name>
<dbReference type="Proteomes" id="UP000800036">
    <property type="component" value="Unassembled WGS sequence"/>
</dbReference>
<dbReference type="AlphaFoldDB" id="A0A6A5ULJ5"/>
<sequence length="99" mass="11554">WIDALCIIQDDRNPEKDIQIKSMPMIYGRAREVFAWIGPGGPTTDKAMRYIQNRPSTFRRAAAEGLANARLDSFEDEFHEAAPYVRDIFSKSYWTRLWI</sequence>
<dbReference type="OrthoDB" id="194358at2759"/>
<organism evidence="2 3">
    <name type="scientific">Bimuria novae-zelandiae CBS 107.79</name>
    <dbReference type="NCBI Taxonomy" id="1447943"/>
    <lineage>
        <taxon>Eukaryota</taxon>
        <taxon>Fungi</taxon>
        <taxon>Dikarya</taxon>
        <taxon>Ascomycota</taxon>
        <taxon>Pezizomycotina</taxon>
        <taxon>Dothideomycetes</taxon>
        <taxon>Pleosporomycetidae</taxon>
        <taxon>Pleosporales</taxon>
        <taxon>Massarineae</taxon>
        <taxon>Didymosphaeriaceae</taxon>
        <taxon>Bimuria</taxon>
    </lineage>
</organism>
<dbReference type="PANTHER" id="PTHR24148">
    <property type="entry name" value="ANKYRIN REPEAT DOMAIN-CONTAINING PROTEIN 39 HOMOLOG-RELATED"/>
    <property type="match status" value="1"/>
</dbReference>
<accession>A0A6A5ULJ5</accession>
<feature type="non-terminal residue" evidence="2">
    <location>
        <position position="1"/>
    </location>
</feature>
<gene>
    <name evidence="2" type="ORF">BU23DRAFT_441927</name>
</gene>
<dbReference type="PANTHER" id="PTHR24148:SF64">
    <property type="entry name" value="HETEROKARYON INCOMPATIBILITY DOMAIN-CONTAINING PROTEIN"/>
    <property type="match status" value="1"/>
</dbReference>
<evidence type="ECO:0000313" key="2">
    <source>
        <dbReference type="EMBL" id="KAF1964799.1"/>
    </source>
</evidence>
<evidence type="ECO:0000259" key="1">
    <source>
        <dbReference type="Pfam" id="PF06985"/>
    </source>
</evidence>
<reference evidence="2" key="1">
    <citation type="journal article" date="2020" name="Stud. Mycol.">
        <title>101 Dothideomycetes genomes: a test case for predicting lifestyles and emergence of pathogens.</title>
        <authorList>
            <person name="Haridas S."/>
            <person name="Albert R."/>
            <person name="Binder M."/>
            <person name="Bloem J."/>
            <person name="Labutti K."/>
            <person name="Salamov A."/>
            <person name="Andreopoulos B."/>
            <person name="Baker S."/>
            <person name="Barry K."/>
            <person name="Bills G."/>
            <person name="Bluhm B."/>
            <person name="Cannon C."/>
            <person name="Castanera R."/>
            <person name="Culley D."/>
            <person name="Daum C."/>
            <person name="Ezra D."/>
            <person name="Gonzalez J."/>
            <person name="Henrissat B."/>
            <person name="Kuo A."/>
            <person name="Liang C."/>
            <person name="Lipzen A."/>
            <person name="Lutzoni F."/>
            <person name="Magnuson J."/>
            <person name="Mondo S."/>
            <person name="Nolan M."/>
            <person name="Ohm R."/>
            <person name="Pangilinan J."/>
            <person name="Park H.-J."/>
            <person name="Ramirez L."/>
            <person name="Alfaro M."/>
            <person name="Sun H."/>
            <person name="Tritt A."/>
            <person name="Yoshinaga Y."/>
            <person name="Zwiers L.-H."/>
            <person name="Turgeon B."/>
            <person name="Goodwin S."/>
            <person name="Spatafora J."/>
            <person name="Crous P."/>
            <person name="Grigoriev I."/>
        </authorList>
    </citation>
    <scope>NUCLEOTIDE SEQUENCE</scope>
    <source>
        <strain evidence="2">CBS 107.79</strain>
    </source>
</reference>
<protein>
    <recommendedName>
        <fullName evidence="1">Heterokaryon incompatibility domain-containing protein</fullName>
    </recommendedName>
</protein>
<feature type="non-terminal residue" evidence="2">
    <location>
        <position position="99"/>
    </location>
</feature>
<feature type="domain" description="Heterokaryon incompatibility" evidence="1">
    <location>
        <begin position="1"/>
        <end position="99"/>
    </location>
</feature>